<dbReference type="Gene3D" id="3.40.50.300">
    <property type="entry name" value="P-loop containing nucleotide triphosphate hydrolases"/>
    <property type="match status" value="1"/>
</dbReference>
<dbReference type="InterPro" id="IPR006703">
    <property type="entry name" value="G_AIG1"/>
</dbReference>
<dbReference type="Proteomes" id="UP000789901">
    <property type="component" value="Unassembled WGS sequence"/>
</dbReference>
<proteinExistence type="predicted"/>
<keyword evidence="4" id="KW-1185">Reference proteome</keyword>
<reference evidence="3 4" key="1">
    <citation type="submission" date="2021-06" db="EMBL/GenBank/DDBJ databases">
        <authorList>
            <person name="Kallberg Y."/>
            <person name="Tangrot J."/>
            <person name="Rosling A."/>
        </authorList>
    </citation>
    <scope>NUCLEOTIDE SEQUENCE [LARGE SCALE GENOMIC DNA]</scope>
    <source>
        <strain evidence="3 4">120-4 pot B 10/14</strain>
    </source>
</reference>
<evidence type="ECO:0000313" key="4">
    <source>
        <dbReference type="Proteomes" id="UP000789901"/>
    </source>
</evidence>
<evidence type="ECO:0000313" key="3">
    <source>
        <dbReference type="EMBL" id="CAG8477236.1"/>
    </source>
</evidence>
<name>A0ABM8VY94_GIGMA</name>
<accession>A0ABM8VY94</accession>
<dbReference type="SUPFAM" id="SSF52540">
    <property type="entry name" value="P-loop containing nucleoside triphosphate hydrolases"/>
    <property type="match status" value="1"/>
</dbReference>
<dbReference type="InterPro" id="IPR027417">
    <property type="entry name" value="P-loop_NTPase"/>
</dbReference>
<dbReference type="Pfam" id="PF04548">
    <property type="entry name" value="AIG1"/>
    <property type="match status" value="1"/>
</dbReference>
<feature type="domain" description="AIG1-type G" evidence="2">
    <location>
        <begin position="6"/>
        <end position="137"/>
    </location>
</feature>
<comment type="caution">
    <text evidence="3">The sequence shown here is derived from an EMBL/GenBank/DDBJ whole genome shotgun (WGS) entry which is preliminary data.</text>
</comment>
<dbReference type="EMBL" id="CAJVQB010000241">
    <property type="protein sequence ID" value="CAG8477236.1"/>
    <property type="molecule type" value="Genomic_DNA"/>
</dbReference>
<keyword evidence="1" id="KW-0547">Nucleotide-binding</keyword>
<organism evidence="3 4">
    <name type="scientific">Gigaspora margarita</name>
    <dbReference type="NCBI Taxonomy" id="4874"/>
    <lineage>
        <taxon>Eukaryota</taxon>
        <taxon>Fungi</taxon>
        <taxon>Fungi incertae sedis</taxon>
        <taxon>Mucoromycota</taxon>
        <taxon>Glomeromycotina</taxon>
        <taxon>Glomeromycetes</taxon>
        <taxon>Diversisporales</taxon>
        <taxon>Gigasporaceae</taxon>
        <taxon>Gigaspora</taxon>
    </lineage>
</organism>
<evidence type="ECO:0000256" key="1">
    <source>
        <dbReference type="ARBA" id="ARBA00022741"/>
    </source>
</evidence>
<evidence type="ECO:0000259" key="2">
    <source>
        <dbReference type="Pfam" id="PF04548"/>
    </source>
</evidence>
<gene>
    <name evidence="3" type="ORF">GMARGA_LOCUS1060</name>
</gene>
<sequence length="271" mass="30845">MDVPVSVVFFGRTGAGKSTLANMLVQEDLYSDYSKNLFPISDSAVGENSEVLLSNNDIFAVYDTIGLCETSKGKISNKNAIKKIRYCFSKLQSPLNYICYVKKKGRFTEEDESGFKEFQKIFKGGENNFVIIITNSDLKWVRNNVETIRKYFGNHHIIAVDFPFNDDYAADIQQKKRRDNREHLINSLLSLRYNCVSLDILEPNDYFESKVKEIIDFVPVIGTAYKLISSGTYLILRKPKLAKKRFLEGADDISKILSKVSIKLLTNSSII</sequence>
<protein>
    <submittedName>
        <fullName evidence="3">30580_t:CDS:1</fullName>
    </submittedName>
</protein>